<dbReference type="EC" id="3.2.1.21" evidence="6"/>
<evidence type="ECO:0000256" key="13">
    <source>
        <dbReference type="ARBA" id="ARBA00032797"/>
    </source>
</evidence>
<keyword evidence="10" id="KW-0325">Glycoprotein</keyword>
<evidence type="ECO:0000256" key="12">
    <source>
        <dbReference type="ARBA" id="ARBA00032643"/>
    </source>
</evidence>
<feature type="transmembrane region" description="Helical" evidence="16">
    <location>
        <begin position="75"/>
        <end position="92"/>
    </location>
</feature>
<evidence type="ECO:0000256" key="8">
    <source>
        <dbReference type="ARBA" id="ARBA00022729"/>
    </source>
</evidence>
<reference evidence="17" key="1">
    <citation type="submission" date="2018-11" db="EMBL/GenBank/DDBJ databases">
        <authorList>
            <consortium name="Genoscope - CEA"/>
            <person name="William W."/>
        </authorList>
    </citation>
    <scope>NUCLEOTIDE SEQUENCE</scope>
</reference>
<evidence type="ECO:0000256" key="4">
    <source>
        <dbReference type="ARBA" id="ARBA00010838"/>
    </source>
</evidence>
<evidence type="ECO:0000256" key="15">
    <source>
        <dbReference type="RuleBase" id="RU003690"/>
    </source>
</evidence>
<evidence type="ECO:0000256" key="14">
    <source>
        <dbReference type="ARBA" id="ARBA00034026"/>
    </source>
</evidence>
<evidence type="ECO:0000256" key="9">
    <source>
        <dbReference type="ARBA" id="ARBA00022801"/>
    </source>
</evidence>
<dbReference type="GO" id="GO:0005773">
    <property type="term" value="C:vacuole"/>
    <property type="evidence" value="ECO:0007669"/>
    <property type="project" value="UniProtKB-SubCell"/>
</dbReference>
<dbReference type="FunFam" id="3.20.20.80:FF:000069">
    <property type="entry name" value="Beta-glucosidase 1"/>
    <property type="match status" value="1"/>
</dbReference>
<comment type="function">
    <text evidence="2">Degradation of glucosinolates (glucose residue linked by a thioglucoside bound to an amino acid derivative) to glucose, sulfate and any of the products: thiocyanates, isothiocyanates, nitriles, epithionitriles or oxazolidine-2-thiones.</text>
</comment>
<comment type="catalytic activity">
    <reaction evidence="1">
        <text>Hydrolysis of terminal, non-reducing beta-D-glucosyl residues with release of beta-D-glucose.</text>
        <dbReference type="EC" id="3.2.1.21"/>
    </reaction>
</comment>
<dbReference type="InterPro" id="IPR001360">
    <property type="entry name" value="Glyco_hydro_1"/>
</dbReference>
<gene>
    <name evidence="17" type="ORF">BRAA10T42426Z</name>
</gene>
<dbReference type="PRINTS" id="PR00131">
    <property type="entry name" value="GLHYDRLASE1"/>
</dbReference>
<keyword evidence="9" id="KW-0378">Hydrolase</keyword>
<dbReference type="AlphaFoldDB" id="A0A3P6CEA4"/>
<accession>A0A3P6CEA4</accession>
<evidence type="ECO:0000256" key="1">
    <source>
        <dbReference type="ARBA" id="ARBA00000448"/>
    </source>
</evidence>
<comment type="catalytic activity">
    <reaction evidence="14">
        <text>a thioglucoside + H2O = a sugar + a thiol.</text>
        <dbReference type="EC" id="3.2.1.147"/>
    </reaction>
</comment>
<protein>
    <recommendedName>
        <fullName evidence="12">Sinigrinase</fullName>
        <ecNumber evidence="5">3.2.1.147</ecNumber>
        <ecNumber evidence="6">3.2.1.21</ecNumber>
    </recommendedName>
    <alternativeName>
        <fullName evidence="13">Thioglucosidase</fullName>
    </alternativeName>
</protein>
<dbReference type="InterPro" id="IPR017853">
    <property type="entry name" value="GH"/>
</dbReference>
<dbReference type="SUPFAM" id="SSF51445">
    <property type="entry name" value="(Trans)glycosidases"/>
    <property type="match status" value="1"/>
</dbReference>
<proteinExistence type="inferred from homology"/>
<evidence type="ECO:0000256" key="3">
    <source>
        <dbReference type="ARBA" id="ARBA00004116"/>
    </source>
</evidence>
<dbReference type="PROSITE" id="PS00653">
    <property type="entry name" value="GLYCOSYL_HYDROL_F1_2"/>
    <property type="match status" value="1"/>
</dbReference>
<keyword evidence="16" id="KW-0472">Membrane</keyword>
<dbReference type="GO" id="GO:0008422">
    <property type="term" value="F:beta-glucosidase activity"/>
    <property type="evidence" value="ECO:0007669"/>
    <property type="project" value="UniProtKB-EC"/>
</dbReference>
<evidence type="ECO:0000256" key="11">
    <source>
        <dbReference type="ARBA" id="ARBA00023295"/>
    </source>
</evidence>
<dbReference type="EC" id="3.2.1.147" evidence="5"/>
<comment type="subcellular location">
    <subcellularLocation>
        <location evidence="3">Vacuole</location>
    </subcellularLocation>
</comment>
<evidence type="ECO:0000256" key="2">
    <source>
        <dbReference type="ARBA" id="ARBA00003014"/>
    </source>
</evidence>
<dbReference type="EMBL" id="LR031577">
    <property type="protein sequence ID" value="VDD16713.1"/>
    <property type="molecule type" value="Genomic_DNA"/>
</dbReference>
<dbReference type="GO" id="GO:0019137">
    <property type="term" value="F:thioglucosidase activity"/>
    <property type="evidence" value="ECO:0007669"/>
    <property type="project" value="UniProtKB-EC"/>
</dbReference>
<sequence>MQWRWWRRVVDRWKRMRLSMSLTSRDVARINLNHFGFELYVVLQPNSSTACVLIFFSVHCSNETTEMKLVNNNSLIILFLLLILAFTELSSLEEGYSRDDFPPGFVFGSGTSAYQVEGAAEEDGRTRSIWDVFAHAGHSGGATGDVACDQYHKYKEDVKLMVEIGLDAYRFSISWSRLLPSGRGPVNPKGLQYYNNLIDELITHAGIQPHVTLHHFDLPQVLEDEYGGWLSRESVRDFTAYADTCFKEFGDRVLHWTTINEANVFALGGYDQGVTPPGRCSLPFGLNCSEGNSPTEPYIAVHNMLLAHASATNLYKKHYQVLLTSFLCLSVCTTYLHFITQHKQHGSVGISIYTYGAAPLSNSTEDKQATARLNDFFIGWVLHPLVFGDYPETMKTRVGSRLLAFTEDESEQVKGAIDFVGVINYMALYVKDNSSSLKQSLHDFNIDMAVELTLVGNTSFNNEYANTPWSLQQVLLYIKENYGNPPIYIAENGQMTPQSSSLEDTSRIKYLSSHIEAVLHSFSRKGANVRGYFQWSLIDLYEVFGGYNMSYGLYYVDFKDPYLNRYPKLSAHWYSSFLGGTLHHRSHALSSAI</sequence>
<name>A0A3P6CEA4_BRACM</name>
<evidence type="ECO:0000256" key="5">
    <source>
        <dbReference type="ARBA" id="ARBA00012250"/>
    </source>
</evidence>
<keyword evidence="11" id="KW-0326">Glycosidase</keyword>
<evidence type="ECO:0000256" key="6">
    <source>
        <dbReference type="ARBA" id="ARBA00012744"/>
    </source>
</evidence>
<dbReference type="PANTHER" id="PTHR10353:SF29">
    <property type="entry name" value="BETA-GLUCOSIDASE 11"/>
    <property type="match status" value="1"/>
</dbReference>
<dbReference type="Pfam" id="PF00232">
    <property type="entry name" value="Glyco_hydro_1"/>
    <property type="match status" value="1"/>
</dbReference>
<dbReference type="InterPro" id="IPR033132">
    <property type="entry name" value="GH_1_N_CS"/>
</dbReference>
<dbReference type="PANTHER" id="PTHR10353">
    <property type="entry name" value="GLYCOSYL HYDROLASE"/>
    <property type="match status" value="1"/>
</dbReference>
<evidence type="ECO:0000256" key="16">
    <source>
        <dbReference type="SAM" id="Phobius"/>
    </source>
</evidence>
<keyword evidence="8" id="KW-0732">Signal</keyword>
<evidence type="ECO:0000256" key="10">
    <source>
        <dbReference type="ARBA" id="ARBA00023180"/>
    </source>
</evidence>
<dbReference type="Gene3D" id="3.20.20.80">
    <property type="entry name" value="Glycosidases"/>
    <property type="match status" value="1"/>
</dbReference>
<comment type="similarity">
    <text evidence="4 15">Belongs to the glycosyl hydrolase 1 family.</text>
</comment>
<keyword evidence="16" id="KW-1133">Transmembrane helix</keyword>
<evidence type="ECO:0000256" key="7">
    <source>
        <dbReference type="ARBA" id="ARBA00022554"/>
    </source>
</evidence>
<keyword evidence="16" id="KW-0812">Transmembrane</keyword>
<dbReference type="GO" id="GO:0005975">
    <property type="term" value="P:carbohydrate metabolic process"/>
    <property type="evidence" value="ECO:0007669"/>
    <property type="project" value="InterPro"/>
</dbReference>
<keyword evidence="7" id="KW-0926">Vacuole</keyword>
<organism evidence="17">
    <name type="scientific">Brassica campestris</name>
    <name type="common">Field mustard</name>
    <dbReference type="NCBI Taxonomy" id="3711"/>
    <lineage>
        <taxon>Eukaryota</taxon>
        <taxon>Viridiplantae</taxon>
        <taxon>Streptophyta</taxon>
        <taxon>Embryophyta</taxon>
        <taxon>Tracheophyta</taxon>
        <taxon>Spermatophyta</taxon>
        <taxon>Magnoliopsida</taxon>
        <taxon>eudicotyledons</taxon>
        <taxon>Gunneridae</taxon>
        <taxon>Pentapetalae</taxon>
        <taxon>rosids</taxon>
        <taxon>malvids</taxon>
        <taxon>Brassicales</taxon>
        <taxon>Brassicaceae</taxon>
        <taxon>Brassiceae</taxon>
        <taxon>Brassica</taxon>
    </lineage>
</organism>
<evidence type="ECO:0000313" key="17">
    <source>
        <dbReference type="EMBL" id="VDD16713.1"/>
    </source>
</evidence>